<evidence type="ECO:0000313" key="2">
    <source>
        <dbReference type="EMBL" id="RUM09094.1"/>
    </source>
</evidence>
<dbReference type="Proteomes" id="UP000272004">
    <property type="component" value="Unassembled WGS sequence"/>
</dbReference>
<keyword evidence="3" id="KW-1185">Reference proteome</keyword>
<protein>
    <submittedName>
        <fullName evidence="2">Uncharacterized protein</fullName>
    </submittedName>
</protein>
<organism evidence="2 3">
    <name type="scientific">Rhizobium fabae</name>
    <dbReference type="NCBI Taxonomy" id="573179"/>
    <lineage>
        <taxon>Bacteria</taxon>
        <taxon>Pseudomonadati</taxon>
        <taxon>Pseudomonadota</taxon>
        <taxon>Alphaproteobacteria</taxon>
        <taxon>Hyphomicrobiales</taxon>
        <taxon>Rhizobiaceae</taxon>
        <taxon>Rhizobium/Agrobacterium group</taxon>
        <taxon>Rhizobium</taxon>
    </lineage>
</organism>
<dbReference type="EMBL" id="RJJU01000017">
    <property type="protein sequence ID" value="RUM09094.1"/>
    <property type="molecule type" value="Genomic_DNA"/>
</dbReference>
<comment type="caution">
    <text evidence="2">The sequence shown here is derived from an EMBL/GenBank/DDBJ whole genome shotgun (WGS) entry which is preliminary data.</text>
</comment>
<feature type="region of interest" description="Disordered" evidence="1">
    <location>
        <begin position="1"/>
        <end position="21"/>
    </location>
</feature>
<name>A0ABY0B2Q5_9HYPH</name>
<reference evidence="2 3" key="1">
    <citation type="submission" date="2018-11" db="EMBL/GenBank/DDBJ databases">
        <authorList>
            <person name="Huo Y."/>
        </authorList>
    </citation>
    <scope>NUCLEOTIDE SEQUENCE [LARGE SCALE GENOMIC DNA]</scope>
    <source>
        <strain evidence="2 3">CCBAU 33202</strain>
    </source>
</reference>
<sequence length="61" mass="6388">MFVRKRTDTAKSGLAAGGLAGYGPPRRSCFPGAVQTWPRFGGAFFLSGAGRIGNIPSQCEI</sequence>
<accession>A0ABY0B2Q5</accession>
<evidence type="ECO:0000256" key="1">
    <source>
        <dbReference type="SAM" id="MobiDB-lite"/>
    </source>
</evidence>
<evidence type="ECO:0000313" key="3">
    <source>
        <dbReference type="Proteomes" id="UP000272004"/>
    </source>
</evidence>
<proteinExistence type="predicted"/>
<gene>
    <name evidence="2" type="ORF">EFB14_26805</name>
</gene>